<sequence length="129" mass="13870">MPMSADLPHAAIGIAVAGFELFGVGVITLGSVLACGRFAFIHKGVELTARYHSLRQELGGAIVLGLEFLVAADIIRTVTIDPSLQGVAILALIVLIRTFLSVALQIEIERGWSWRRNRPSPPDHPSTCN</sequence>
<evidence type="ECO:0000313" key="3">
    <source>
        <dbReference type="Proteomes" id="UP000005870"/>
    </source>
</evidence>
<dbReference type="HOGENOM" id="CLU_136765_0_0_6"/>
<dbReference type="InterPro" id="IPR012427">
    <property type="entry name" value="DUF1622"/>
</dbReference>
<reference evidence="2 3" key="1">
    <citation type="journal article" date="2012" name="J. Bacteriol.">
        <title>Complete Genome Sequence of the BTEX-Degrading Bacterium Pseudoxanthomonas spadix BD-a59.</title>
        <authorList>
            <person name="Lee S.H."/>
            <person name="Jin H.M."/>
            <person name="Lee H.J."/>
            <person name="Kim J.M."/>
            <person name="Jeon C.O."/>
        </authorList>
    </citation>
    <scope>NUCLEOTIDE SEQUENCE [LARGE SCALE GENOMIC DNA]</scope>
    <source>
        <strain evidence="2 3">BD-a59</strain>
    </source>
</reference>
<evidence type="ECO:0000313" key="2">
    <source>
        <dbReference type="EMBL" id="AER55396.1"/>
    </source>
</evidence>
<dbReference type="STRING" id="1045855.DSC_03715"/>
<keyword evidence="1" id="KW-0472">Membrane</keyword>
<accession>G7UNG5</accession>
<feature type="transmembrane region" description="Helical" evidence="1">
    <location>
        <begin position="57"/>
        <end position="75"/>
    </location>
</feature>
<dbReference type="eggNOG" id="COG4828">
    <property type="taxonomic scope" value="Bacteria"/>
</dbReference>
<name>G7UNG5_PSEUP</name>
<dbReference type="EMBL" id="CP003093">
    <property type="protein sequence ID" value="AER55396.1"/>
    <property type="molecule type" value="Genomic_DNA"/>
</dbReference>
<evidence type="ECO:0000256" key="1">
    <source>
        <dbReference type="SAM" id="Phobius"/>
    </source>
</evidence>
<dbReference type="KEGG" id="psd:DSC_03715"/>
<dbReference type="PANTHER" id="PTHR38468">
    <property type="entry name" value="SLL0939 PROTEIN"/>
    <property type="match status" value="1"/>
</dbReference>
<keyword evidence="1" id="KW-0812">Transmembrane</keyword>
<dbReference type="PANTHER" id="PTHR38468:SF1">
    <property type="entry name" value="SLL0939 PROTEIN"/>
    <property type="match status" value="1"/>
</dbReference>
<proteinExistence type="predicted"/>
<protein>
    <recommendedName>
        <fullName evidence="4">DUF1622 domain-containing protein</fullName>
    </recommendedName>
</protein>
<feature type="transmembrane region" description="Helical" evidence="1">
    <location>
        <begin position="87"/>
        <end position="108"/>
    </location>
</feature>
<evidence type="ECO:0008006" key="4">
    <source>
        <dbReference type="Google" id="ProtNLM"/>
    </source>
</evidence>
<feature type="transmembrane region" description="Helical" evidence="1">
    <location>
        <begin position="12"/>
        <end position="36"/>
    </location>
</feature>
<keyword evidence="1" id="KW-1133">Transmembrane helix</keyword>
<dbReference type="Pfam" id="PF07784">
    <property type="entry name" value="DUF1622"/>
    <property type="match status" value="1"/>
</dbReference>
<dbReference type="Proteomes" id="UP000005870">
    <property type="component" value="Chromosome"/>
</dbReference>
<keyword evidence="3" id="KW-1185">Reference proteome</keyword>
<organism evidence="2 3">
    <name type="scientific">Pseudoxanthomonas spadix (strain BD-a59)</name>
    <dbReference type="NCBI Taxonomy" id="1045855"/>
    <lineage>
        <taxon>Bacteria</taxon>
        <taxon>Pseudomonadati</taxon>
        <taxon>Pseudomonadota</taxon>
        <taxon>Gammaproteobacteria</taxon>
        <taxon>Lysobacterales</taxon>
        <taxon>Lysobacteraceae</taxon>
        <taxon>Pseudoxanthomonas</taxon>
    </lineage>
</organism>
<gene>
    <name evidence="2" type="ordered locus">DSC_03715</name>
</gene>
<dbReference type="AlphaFoldDB" id="G7UNG5"/>